<evidence type="ECO:0000256" key="1">
    <source>
        <dbReference type="SAM" id="MobiDB-lite"/>
    </source>
</evidence>
<dbReference type="AlphaFoldDB" id="A0A327M7E5"/>
<evidence type="ECO:0008006" key="5">
    <source>
        <dbReference type="Google" id="ProtNLM"/>
    </source>
</evidence>
<sequence>MRLTGLTAALAALAFTFTAASADAAGSKHHGKARAAASEDTMADQLNAQSLARAQAGTNSPGAGSDTTGSLNRMSEQDAAKGKAMPQPPMPFR</sequence>
<organism evidence="3 4">
    <name type="scientific">Roseicella frigidaeris</name>
    <dbReference type="NCBI Taxonomy" id="2230885"/>
    <lineage>
        <taxon>Bacteria</taxon>
        <taxon>Pseudomonadati</taxon>
        <taxon>Pseudomonadota</taxon>
        <taxon>Alphaproteobacteria</taxon>
        <taxon>Acetobacterales</taxon>
        <taxon>Roseomonadaceae</taxon>
        <taxon>Roseicella</taxon>
    </lineage>
</organism>
<evidence type="ECO:0000313" key="4">
    <source>
        <dbReference type="Proteomes" id="UP000249065"/>
    </source>
</evidence>
<dbReference type="EMBL" id="QLIX01000009">
    <property type="protein sequence ID" value="RAI58395.1"/>
    <property type="molecule type" value="Genomic_DNA"/>
</dbReference>
<evidence type="ECO:0000313" key="3">
    <source>
        <dbReference type="EMBL" id="RAI58395.1"/>
    </source>
</evidence>
<feature type="region of interest" description="Disordered" evidence="1">
    <location>
        <begin position="23"/>
        <end position="93"/>
    </location>
</feature>
<dbReference type="Proteomes" id="UP000249065">
    <property type="component" value="Unassembled WGS sequence"/>
</dbReference>
<gene>
    <name evidence="3" type="ORF">DOO78_13645</name>
</gene>
<keyword evidence="2" id="KW-0732">Signal</keyword>
<accession>A0A327M7E5</accession>
<keyword evidence="4" id="KW-1185">Reference proteome</keyword>
<feature type="chain" id="PRO_5016331357" description="Pentapeptide MXKDX repeat protein" evidence="2">
    <location>
        <begin position="25"/>
        <end position="93"/>
    </location>
</feature>
<reference evidence="4" key="1">
    <citation type="submission" date="2018-06" db="EMBL/GenBank/DDBJ databases">
        <authorList>
            <person name="Khan S.A."/>
        </authorList>
    </citation>
    <scope>NUCLEOTIDE SEQUENCE [LARGE SCALE GENOMIC DNA]</scope>
    <source>
        <strain evidence="4">DB-1506</strain>
    </source>
</reference>
<comment type="caution">
    <text evidence="3">The sequence shown here is derived from an EMBL/GenBank/DDBJ whole genome shotgun (WGS) entry which is preliminary data.</text>
</comment>
<feature type="signal peptide" evidence="2">
    <location>
        <begin position="1"/>
        <end position="24"/>
    </location>
</feature>
<feature type="compositionally biased region" description="Polar residues" evidence="1">
    <location>
        <begin position="44"/>
        <end position="74"/>
    </location>
</feature>
<protein>
    <recommendedName>
        <fullName evidence="5">Pentapeptide MXKDX repeat protein</fullName>
    </recommendedName>
</protein>
<evidence type="ECO:0000256" key="2">
    <source>
        <dbReference type="SAM" id="SignalP"/>
    </source>
</evidence>
<proteinExistence type="predicted"/>
<name>A0A327M7E5_9PROT</name>